<protein>
    <submittedName>
        <fullName evidence="1">Uncharacterized protein</fullName>
    </submittedName>
</protein>
<evidence type="ECO:0000313" key="1">
    <source>
        <dbReference type="EMBL" id="KAH9751263.1"/>
    </source>
</evidence>
<accession>A0ACB8KA61</accession>
<dbReference type="Proteomes" id="UP000829398">
    <property type="component" value="Chromosome 5"/>
</dbReference>
<evidence type="ECO:0000313" key="2">
    <source>
        <dbReference type="Proteomes" id="UP000829398"/>
    </source>
</evidence>
<organism evidence="1 2">
    <name type="scientific">Citrus sinensis</name>
    <name type="common">Sweet orange</name>
    <name type="synonym">Citrus aurantium var. sinensis</name>
    <dbReference type="NCBI Taxonomy" id="2711"/>
    <lineage>
        <taxon>Eukaryota</taxon>
        <taxon>Viridiplantae</taxon>
        <taxon>Streptophyta</taxon>
        <taxon>Embryophyta</taxon>
        <taxon>Tracheophyta</taxon>
        <taxon>Spermatophyta</taxon>
        <taxon>Magnoliopsida</taxon>
        <taxon>eudicotyledons</taxon>
        <taxon>Gunneridae</taxon>
        <taxon>Pentapetalae</taxon>
        <taxon>rosids</taxon>
        <taxon>malvids</taxon>
        <taxon>Sapindales</taxon>
        <taxon>Rutaceae</taxon>
        <taxon>Aurantioideae</taxon>
        <taxon>Citrus</taxon>
    </lineage>
</organism>
<sequence>MDLTIYFLYKLWLGVDSTLGAGAYILPFAMLSLQVVGHLLGVPIIIHTYVLEKGKSLLPLILVVDWLALILEYTIGGSAVPRGIYPNLVWLCILPFFLAHQEIPGLDIIVDPCAAIIVLFVTGLLCVGIKEGRIQPDIAWFYKLSGISVLLETF</sequence>
<dbReference type="EMBL" id="CM039174">
    <property type="protein sequence ID" value="KAH9751263.1"/>
    <property type="molecule type" value="Genomic_DNA"/>
</dbReference>
<proteinExistence type="predicted"/>
<reference evidence="2" key="1">
    <citation type="journal article" date="2023" name="Hortic. Res.">
        <title>A chromosome-level phased genome enabling allele-level studies in sweet orange: a case study on citrus Huanglongbing tolerance.</title>
        <authorList>
            <person name="Wu B."/>
            <person name="Yu Q."/>
            <person name="Deng Z."/>
            <person name="Duan Y."/>
            <person name="Luo F."/>
            <person name="Gmitter F. Jr."/>
        </authorList>
    </citation>
    <scope>NUCLEOTIDE SEQUENCE [LARGE SCALE GENOMIC DNA]</scope>
    <source>
        <strain evidence="2">cv. Valencia</strain>
    </source>
</reference>
<gene>
    <name evidence="1" type="ORF">KPL71_014223</name>
</gene>
<keyword evidence="2" id="KW-1185">Reference proteome</keyword>
<name>A0ACB8KA61_CITSI</name>
<comment type="caution">
    <text evidence="1">The sequence shown here is derived from an EMBL/GenBank/DDBJ whole genome shotgun (WGS) entry which is preliminary data.</text>
</comment>